<dbReference type="InterPro" id="IPR050204">
    <property type="entry name" value="AraC_XylS_family_regulators"/>
</dbReference>
<evidence type="ECO:0000256" key="2">
    <source>
        <dbReference type="ARBA" id="ARBA00023125"/>
    </source>
</evidence>
<evidence type="ECO:0000259" key="5">
    <source>
        <dbReference type="PROSITE" id="PS01124"/>
    </source>
</evidence>
<organism evidence="6 7">
    <name type="scientific">Bradyrhizobium erythrophlei</name>
    <dbReference type="NCBI Taxonomy" id="1437360"/>
    <lineage>
        <taxon>Bacteria</taxon>
        <taxon>Pseudomonadati</taxon>
        <taxon>Pseudomonadota</taxon>
        <taxon>Alphaproteobacteria</taxon>
        <taxon>Hyphomicrobiales</taxon>
        <taxon>Nitrobacteraceae</taxon>
        <taxon>Bradyrhizobium</taxon>
    </lineage>
</organism>
<protein>
    <submittedName>
        <fullName evidence="6">AraC-type DNA-binding protein</fullName>
    </submittedName>
</protein>
<name>A0A1M7U4A3_9BRAD</name>
<dbReference type="SMART" id="SM00342">
    <property type="entry name" value="HTH_ARAC"/>
    <property type="match status" value="1"/>
</dbReference>
<keyword evidence="1" id="KW-0805">Transcription regulation</keyword>
<accession>A0A1M7U4A3</accession>
<keyword evidence="2 6" id="KW-0238">DNA-binding</keyword>
<dbReference type="PANTHER" id="PTHR46796">
    <property type="entry name" value="HTH-TYPE TRANSCRIPTIONAL ACTIVATOR RHAS-RELATED"/>
    <property type="match status" value="1"/>
</dbReference>
<keyword evidence="3" id="KW-0804">Transcription</keyword>
<dbReference type="PROSITE" id="PS00041">
    <property type="entry name" value="HTH_ARAC_FAMILY_1"/>
    <property type="match status" value="1"/>
</dbReference>
<feature type="region of interest" description="Disordered" evidence="4">
    <location>
        <begin position="1"/>
        <end position="20"/>
    </location>
</feature>
<sequence>MQFSSIPGKTSAPPATPSASDEFSAALTNWLAEARSAISHDPRTADRYWDRFEELLLRNGALERRYDEIELPSCGLAPWQRARITSYVDANLAKRLSTAELAALVRLSTSHLRRAFKASMGCSPHEYVIQCRIERAKTLMIETGISLAQIAFECGLADQAHLCRLFRRQVGISPSAWRRARQLRRVEAPEDAATVKKHNEAGWLCLSPAN</sequence>
<dbReference type="PROSITE" id="PS01124">
    <property type="entry name" value="HTH_ARAC_FAMILY_2"/>
    <property type="match status" value="1"/>
</dbReference>
<reference evidence="7" key="1">
    <citation type="submission" date="2016-11" db="EMBL/GenBank/DDBJ databases">
        <authorList>
            <person name="Varghese N."/>
            <person name="Submissions S."/>
        </authorList>
    </citation>
    <scope>NUCLEOTIDE SEQUENCE [LARGE SCALE GENOMIC DNA]</scope>
    <source>
        <strain evidence="7">GAS401</strain>
    </source>
</reference>
<dbReference type="EMBL" id="LT670849">
    <property type="protein sequence ID" value="SHN77727.1"/>
    <property type="molecule type" value="Genomic_DNA"/>
</dbReference>
<evidence type="ECO:0000313" key="7">
    <source>
        <dbReference type="Proteomes" id="UP000184096"/>
    </source>
</evidence>
<evidence type="ECO:0000256" key="1">
    <source>
        <dbReference type="ARBA" id="ARBA00023015"/>
    </source>
</evidence>
<dbReference type="OrthoDB" id="9806208at2"/>
<dbReference type="Proteomes" id="UP000184096">
    <property type="component" value="Chromosome I"/>
</dbReference>
<dbReference type="InterPro" id="IPR018062">
    <property type="entry name" value="HTH_AraC-typ_CS"/>
</dbReference>
<dbReference type="InterPro" id="IPR009057">
    <property type="entry name" value="Homeodomain-like_sf"/>
</dbReference>
<keyword evidence="7" id="KW-1185">Reference proteome</keyword>
<dbReference type="AlphaFoldDB" id="A0A1M7U4A3"/>
<dbReference type="Gene3D" id="1.10.10.60">
    <property type="entry name" value="Homeodomain-like"/>
    <property type="match status" value="1"/>
</dbReference>
<dbReference type="SUPFAM" id="SSF46689">
    <property type="entry name" value="Homeodomain-like"/>
    <property type="match status" value="2"/>
</dbReference>
<evidence type="ECO:0000256" key="4">
    <source>
        <dbReference type="SAM" id="MobiDB-lite"/>
    </source>
</evidence>
<dbReference type="RefSeq" id="WP_072819485.1">
    <property type="nucleotide sequence ID" value="NZ_LT670849.1"/>
</dbReference>
<dbReference type="Pfam" id="PF12833">
    <property type="entry name" value="HTH_18"/>
    <property type="match status" value="1"/>
</dbReference>
<dbReference type="GO" id="GO:0043565">
    <property type="term" value="F:sequence-specific DNA binding"/>
    <property type="evidence" value="ECO:0007669"/>
    <property type="project" value="InterPro"/>
</dbReference>
<proteinExistence type="predicted"/>
<dbReference type="GO" id="GO:0003700">
    <property type="term" value="F:DNA-binding transcription factor activity"/>
    <property type="evidence" value="ECO:0007669"/>
    <property type="project" value="InterPro"/>
</dbReference>
<gene>
    <name evidence="6" type="ORF">SAMN05444170_3495</name>
</gene>
<dbReference type="PANTHER" id="PTHR46796:SF6">
    <property type="entry name" value="ARAC SUBFAMILY"/>
    <property type="match status" value="1"/>
</dbReference>
<feature type="domain" description="HTH araC/xylS-type" evidence="5">
    <location>
        <begin position="82"/>
        <end position="180"/>
    </location>
</feature>
<dbReference type="InterPro" id="IPR018060">
    <property type="entry name" value="HTH_AraC"/>
</dbReference>
<evidence type="ECO:0000256" key="3">
    <source>
        <dbReference type="ARBA" id="ARBA00023163"/>
    </source>
</evidence>
<evidence type="ECO:0000313" key="6">
    <source>
        <dbReference type="EMBL" id="SHN77727.1"/>
    </source>
</evidence>